<reference evidence="7" key="1">
    <citation type="journal article" date="2019" name="Int. J. Syst. Evol. Microbiol.">
        <title>The Global Catalogue of Microorganisms (GCM) 10K type strain sequencing project: providing services to taxonomists for standard genome sequencing and annotation.</title>
        <authorList>
            <consortium name="The Broad Institute Genomics Platform"/>
            <consortium name="The Broad Institute Genome Sequencing Center for Infectious Disease"/>
            <person name="Wu L."/>
            <person name="Ma J."/>
        </authorList>
    </citation>
    <scope>NUCLEOTIDE SEQUENCE [LARGE SCALE GENOMIC DNA]</scope>
    <source>
        <strain evidence="7">TISTR 1514</strain>
    </source>
</reference>
<evidence type="ECO:0000256" key="2">
    <source>
        <dbReference type="ARBA" id="ARBA00023125"/>
    </source>
</evidence>
<gene>
    <name evidence="6" type="ORF">ACFSW7_12405</name>
</gene>
<dbReference type="PANTHER" id="PTHR46796">
    <property type="entry name" value="HTH-TYPE TRANSCRIPTIONAL ACTIVATOR RHAS-RELATED"/>
    <property type="match status" value="1"/>
</dbReference>
<keyword evidence="3" id="KW-0804">Transcription</keyword>
<evidence type="ECO:0000313" key="7">
    <source>
        <dbReference type="Proteomes" id="UP001597492"/>
    </source>
</evidence>
<dbReference type="PRINTS" id="PR00032">
    <property type="entry name" value="HTHARAC"/>
</dbReference>
<evidence type="ECO:0000256" key="4">
    <source>
        <dbReference type="SAM" id="MobiDB-lite"/>
    </source>
</evidence>
<dbReference type="Gene3D" id="1.10.10.60">
    <property type="entry name" value="Homeodomain-like"/>
    <property type="match status" value="1"/>
</dbReference>
<keyword evidence="1" id="KW-0805">Transcription regulation</keyword>
<comment type="caution">
    <text evidence="6">The sequence shown here is derived from an EMBL/GenBank/DDBJ whole genome shotgun (WGS) entry which is preliminary data.</text>
</comment>
<dbReference type="InterPro" id="IPR050204">
    <property type="entry name" value="AraC_XylS_family_regulators"/>
</dbReference>
<dbReference type="Proteomes" id="UP001597492">
    <property type="component" value="Unassembled WGS sequence"/>
</dbReference>
<dbReference type="RefSeq" id="WP_019618691.1">
    <property type="nucleotide sequence ID" value="NZ_JBHUNE010000009.1"/>
</dbReference>
<evidence type="ECO:0000256" key="1">
    <source>
        <dbReference type="ARBA" id="ARBA00023015"/>
    </source>
</evidence>
<accession>A0ABW5UZP1</accession>
<dbReference type="InterPro" id="IPR009057">
    <property type="entry name" value="Homeodomain-like_sf"/>
</dbReference>
<evidence type="ECO:0000259" key="5">
    <source>
        <dbReference type="PROSITE" id="PS01124"/>
    </source>
</evidence>
<dbReference type="SUPFAM" id="SSF46689">
    <property type="entry name" value="Homeodomain-like"/>
    <property type="match status" value="1"/>
</dbReference>
<name>A0ABW5UZP1_9MICO</name>
<dbReference type="Pfam" id="PF12833">
    <property type="entry name" value="HTH_18"/>
    <property type="match status" value="1"/>
</dbReference>
<dbReference type="EMBL" id="JBHUNE010000009">
    <property type="protein sequence ID" value="MFD2759177.1"/>
    <property type="molecule type" value="Genomic_DNA"/>
</dbReference>
<dbReference type="SMART" id="SM00342">
    <property type="entry name" value="HTH_ARAC"/>
    <property type="match status" value="1"/>
</dbReference>
<evidence type="ECO:0000256" key="3">
    <source>
        <dbReference type="ARBA" id="ARBA00023163"/>
    </source>
</evidence>
<protein>
    <submittedName>
        <fullName evidence="6">Helix-turn-helix domain-containing protein</fullName>
    </submittedName>
</protein>
<feature type="domain" description="HTH araC/xylS-type" evidence="5">
    <location>
        <begin position="235"/>
        <end position="336"/>
    </location>
</feature>
<dbReference type="InterPro" id="IPR018060">
    <property type="entry name" value="HTH_AraC"/>
</dbReference>
<feature type="region of interest" description="Disordered" evidence="4">
    <location>
        <begin position="327"/>
        <end position="352"/>
    </location>
</feature>
<dbReference type="PANTHER" id="PTHR46796:SF6">
    <property type="entry name" value="ARAC SUBFAMILY"/>
    <property type="match status" value="1"/>
</dbReference>
<keyword evidence="7" id="KW-1185">Reference proteome</keyword>
<proteinExistence type="predicted"/>
<dbReference type="Pfam" id="PF14525">
    <property type="entry name" value="AraC_binding_2"/>
    <property type="match status" value="1"/>
</dbReference>
<dbReference type="PROSITE" id="PS01124">
    <property type="entry name" value="HTH_ARAC_FAMILY_2"/>
    <property type="match status" value="1"/>
</dbReference>
<evidence type="ECO:0000313" key="6">
    <source>
        <dbReference type="EMBL" id="MFD2759177.1"/>
    </source>
</evidence>
<sequence length="352" mass="38222">MSQAWSDVEVTGASELAPDGAAAVPQPRYTSADSGVVDLAGFQRWVDASFVPLRVTSPLGETFRGRVAGVNVHGVGFTDVRGDPQLVERTPELISAATDHFYKISLQLEGASLLRQGGRSVELHPGDLAIYDTSRPYELEFTAPFRVLVIMLPHSLLAVPHGLASEFTAIRLAGSEGLGRVVSPFLATLGTNLQELRGPAGAKLAQNAVDLLDTLLANEFDLARYASDPHLSLLQQIRDRIDEHLGDPNLGPSSIAASAFISVRHLHNLFQDQGQTVASYIRTRRLERTYLDLTNPKQADESVASIGNRWGFKDPAHFSRAFKQAYGESPSEVRRQALASRASAHPEHADET</sequence>
<keyword evidence="2" id="KW-0238">DNA-binding</keyword>
<dbReference type="InterPro" id="IPR020449">
    <property type="entry name" value="Tscrpt_reg_AraC-type_HTH"/>
</dbReference>
<organism evidence="6 7">
    <name type="scientific">Gulosibacter faecalis</name>
    <dbReference type="NCBI Taxonomy" id="272240"/>
    <lineage>
        <taxon>Bacteria</taxon>
        <taxon>Bacillati</taxon>
        <taxon>Actinomycetota</taxon>
        <taxon>Actinomycetes</taxon>
        <taxon>Micrococcales</taxon>
        <taxon>Microbacteriaceae</taxon>
        <taxon>Gulosibacter</taxon>
    </lineage>
</organism>
<dbReference type="InterPro" id="IPR035418">
    <property type="entry name" value="AraC-bd_2"/>
</dbReference>